<feature type="compositionally biased region" description="Pro residues" evidence="1">
    <location>
        <begin position="63"/>
        <end position="74"/>
    </location>
</feature>
<sequence length="83" mass="9035">MTKTTSTVRGITSRHVLRHKVQVKSTSDLERTAKLGFPPLDSDATDQGLKSMSWPATRIHTLPPHPSPIAPFPYPSGSADART</sequence>
<dbReference type="GeneID" id="20677926"/>
<organism evidence="2 3">
    <name type="scientific">Heterobasidion irregulare (strain TC 32-1)</name>
    <dbReference type="NCBI Taxonomy" id="747525"/>
    <lineage>
        <taxon>Eukaryota</taxon>
        <taxon>Fungi</taxon>
        <taxon>Dikarya</taxon>
        <taxon>Basidiomycota</taxon>
        <taxon>Agaricomycotina</taxon>
        <taxon>Agaricomycetes</taxon>
        <taxon>Russulales</taxon>
        <taxon>Bondarzewiaceae</taxon>
        <taxon>Heterobasidion</taxon>
        <taxon>Heterobasidion annosum species complex</taxon>
    </lineage>
</organism>
<feature type="region of interest" description="Disordered" evidence="1">
    <location>
        <begin position="23"/>
        <end position="83"/>
    </location>
</feature>
<name>W4JSJ1_HETIT</name>
<gene>
    <name evidence="2" type="ORF">HETIRDRAFT_480661</name>
</gene>
<evidence type="ECO:0000313" key="2">
    <source>
        <dbReference type="EMBL" id="ETW76532.1"/>
    </source>
</evidence>
<dbReference type="InParanoid" id="W4JSJ1"/>
<dbReference type="RefSeq" id="XP_009551424.1">
    <property type="nucleotide sequence ID" value="XM_009553129.1"/>
</dbReference>
<protein>
    <submittedName>
        <fullName evidence="2">Uncharacterized protein</fullName>
    </submittedName>
</protein>
<dbReference type="HOGENOM" id="CLU_2542843_0_0_1"/>
<accession>W4JSJ1</accession>
<reference evidence="2 3" key="1">
    <citation type="journal article" date="2012" name="New Phytol.">
        <title>Insight into trade-off between wood decay and parasitism from the genome of a fungal forest pathogen.</title>
        <authorList>
            <person name="Olson A."/>
            <person name="Aerts A."/>
            <person name="Asiegbu F."/>
            <person name="Belbahri L."/>
            <person name="Bouzid O."/>
            <person name="Broberg A."/>
            <person name="Canback B."/>
            <person name="Coutinho P.M."/>
            <person name="Cullen D."/>
            <person name="Dalman K."/>
            <person name="Deflorio G."/>
            <person name="van Diepen L.T."/>
            <person name="Dunand C."/>
            <person name="Duplessis S."/>
            <person name="Durling M."/>
            <person name="Gonthier P."/>
            <person name="Grimwood J."/>
            <person name="Fossdal C.G."/>
            <person name="Hansson D."/>
            <person name="Henrissat B."/>
            <person name="Hietala A."/>
            <person name="Himmelstrand K."/>
            <person name="Hoffmeister D."/>
            <person name="Hogberg N."/>
            <person name="James T.Y."/>
            <person name="Karlsson M."/>
            <person name="Kohler A."/>
            <person name="Kues U."/>
            <person name="Lee Y.H."/>
            <person name="Lin Y.C."/>
            <person name="Lind M."/>
            <person name="Lindquist E."/>
            <person name="Lombard V."/>
            <person name="Lucas S."/>
            <person name="Lunden K."/>
            <person name="Morin E."/>
            <person name="Murat C."/>
            <person name="Park J."/>
            <person name="Raffaello T."/>
            <person name="Rouze P."/>
            <person name="Salamov A."/>
            <person name="Schmutz J."/>
            <person name="Solheim H."/>
            <person name="Stahlberg J."/>
            <person name="Velez H."/>
            <person name="de Vries R.P."/>
            <person name="Wiebenga A."/>
            <person name="Woodward S."/>
            <person name="Yakovlev I."/>
            <person name="Garbelotto M."/>
            <person name="Martin F."/>
            <person name="Grigoriev I.V."/>
            <person name="Stenlid J."/>
        </authorList>
    </citation>
    <scope>NUCLEOTIDE SEQUENCE [LARGE SCALE GENOMIC DNA]</scope>
    <source>
        <strain evidence="2 3">TC 32-1</strain>
    </source>
</reference>
<evidence type="ECO:0000313" key="3">
    <source>
        <dbReference type="Proteomes" id="UP000030671"/>
    </source>
</evidence>
<proteinExistence type="predicted"/>
<evidence type="ECO:0000256" key="1">
    <source>
        <dbReference type="SAM" id="MobiDB-lite"/>
    </source>
</evidence>
<keyword evidence="3" id="KW-1185">Reference proteome</keyword>
<dbReference type="AlphaFoldDB" id="W4JSJ1"/>
<dbReference type="EMBL" id="KI925464">
    <property type="protein sequence ID" value="ETW76532.1"/>
    <property type="molecule type" value="Genomic_DNA"/>
</dbReference>
<dbReference type="Proteomes" id="UP000030671">
    <property type="component" value="Unassembled WGS sequence"/>
</dbReference>
<dbReference type="KEGG" id="hir:HETIRDRAFT_480661"/>